<proteinExistence type="predicted"/>
<evidence type="ECO:0000313" key="2">
    <source>
        <dbReference type="Proteomes" id="UP000316545"/>
    </source>
</evidence>
<organism evidence="1 2">
    <name type="scientific">Nitrospirillum amazonense</name>
    <dbReference type="NCBI Taxonomy" id="28077"/>
    <lineage>
        <taxon>Bacteria</taxon>
        <taxon>Pseudomonadati</taxon>
        <taxon>Pseudomonadota</taxon>
        <taxon>Alphaproteobacteria</taxon>
        <taxon>Rhodospirillales</taxon>
        <taxon>Azospirillaceae</taxon>
        <taxon>Nitrospirillum</taxon>
    </lineage>
</organism>
<dbReference type="EMBL" id="VITO01000029">
    <property type="protein sequence ID" value="TWB15574.1"/>
    <property type="molecule type" value="Genomic_DNA"/>
</dbReference>
<dbReference type="AlphaFoldDB" id="A0A560F1T5"/>
<comment type="caution">
    <text evidence="1">The sequence shown here is derived from an EMBL/GenBank/DDBJ whole genome shotgun (WGS) entry which is preliminary data.</text>
</comment>
<dbReference type="Proteomes" id="UP000316545">
    <property type="component" value="Unassembled WGS sequence"/>
</dbReference>
<name>A0A560F1T5_9PROT</name>
<keyword evidence="2" id="KW-1185">Reference proteome</keyword>
<reference evidence="1 2" key="1">
    <citation type="submission" date="2019-06" db="EMBL/GenBank/DDBJ databases">
        <title>Genomic Encyclopedia of Type Strains, Phase IV (KMG-V): Genome sequencing to study the core and pangenomes of soil and plant-associated prokaryotes.</title>
        <authorList>
            <person name="Whitman W."/>
        </authorList>
    </citation>
    <scope>NUCLEOTIDE SEQUENCE [LARGE SCALE GENOMIC DNA]</scope>
    <source>
        <strain evidence="1 2">BR 11865</strain>
    </source>
</reference>
<evidence type="ECO:0000313" key="1">
    <source>
        <dbReference type="EMBL" id="TWB15574.1"/>
    </source>
</evidence>
<sequence>MDHTPCSRCGGAGTIRVVRVPEMCGNPPVYGSHDCPCCEGADMTISDFIAYCETHSETPRCGFVPAHIGRLMTLAGEPARAEAWFRMPPSVVSVPAEEIRDLVGKARARIACIRRSGFSLVPAP</sequence>
<gene>
    <name evidence="1" type="ORF">FBZ88_12927</name>
</gene>
<accession>A0A560F1T5</accession>
<protein>
    <submittedName>
        <fullName evidence="1">Uncharacterized protein</fullName>
    </submittedName>
</protein>